<keyword evidence="4" id="KW-1185">Reference proteome</keyword>
<gene>
    <name evidence="3" type="ORF">LTR09_004931</name>
</gene>
<dbReference type="AlphaFoldDB" id="A0AAJ0DPF5"/>
<feature type="compositionally biased region" description="Polar residues" evidence="1">
    <location>
        <begin position="20"/>
        <end position="29"/>
    </location>
</feature>
<dbReference type="InterPro" id="IPR010730">
    <property type="entry name" value="HET"/>
</dbReference>
<comment type="caution">
    <text evidence="3">The sequence shown here is derived from an EMBL/GenBank/DDBJ whole genome shotgun (WGS) entry which is preliminary data.</text>
</comment>
<dbReference type="Proteomes" id="UP001271007">
    <property type="component" value="Unassembled WGS sequence"/>
</dbReference>
<accession>A0AAJ0DPF5</accession>
<dbReference type="EMBL" id="JAWDJX010000013">
    <property type="protein sequence ID" value="KAK3054153.1"/>
    <property type="molecule type" value="Genomic_DNA"/>
</dbReference>
<name>A0AAJ0DPF5_9PEZI</name>
<dbReference type="InterPro" id="IPR052895">
    <property type="entry name" value="HetReg/Transcr_Mod"/>
</dbReference>
<dbReference type="PANTHER" id="PTHR24148:SF64">
    <property type="entry name" value="HETEROKARYON INCOMPATIBILITY DOMAIN-CONTAINING PROTEIN"/>
    <property type="match status" value="1"/>
</dbReference>
<evidence type="ECO:0000256" key="1">
    <source>
        <dbReference type="SAM" id="MobiDB-lite"/>
    </source>
</evidence>
<proteinExistence type="predicted"/>
<dbReference type="Pfam" id="PF06985">
    <property type="entry name" value="HET"/>
    <property type="match status" value="1"/>
</dbReference>
<protein>
    <recommendedName>
        <fullName evidence="2">Heterokaryon incompatibility domain-containing protein</fullName>
    </recommendedName>
</protein>
<feature type="region of interest" description="Disordered" evidence="1">
    <location>
        <begin position="1"/>
        <end position="82"/>
    </location>
</feature>
<organism evidence="3 4">
    <name type="scientific">Extremus antarcticus</name>
    <dbReference type="NCBI Taxonomy" id="702011"/>
    <lineage>
        <taxon>Eukaryota</taxon>
        <taxon>Fungi</taxon>
        <taxon>Dikarya</taxon>
        <taxon>Ascomycota</taxon>
        <taxon>Pezizomycotina</taxon>
        <taxon>Dothideomycetes</taxon>
        <taxon>Dothideomycetidae</taxon>
        <taxon>Mycosphaerellales</taxon>
        <taxon>Extremaceae</taxon>
        <taxon>Extremus</taxon>
    </lineage>
</organism>
<sequence>MSSPSPWQNPYDDGDEGAESPSNASTPSSIVEYLLNDLPETQERTIPYRRPGKFNPWSPEAQERNYTVSSSGDAWTADDERSHQDALERLRLDLEGQSGKQNANLDDLGLRFPAPTARGELADHTKLESVVKSGDSAIRPRPHLWQNVIPDDASSEKDPKGSWPARLLHVPKMTSVEWSHGNYYRDEREPAYAIISYTWGRWEIRGEAALQSPALHVDGITWKVPPVRDVLFSVADFQNVLATVAAEARTNWVWVDIACIDQTIGSEQKRQEIGRQAKIFENASQAFIWLVEERKYVETGEEEDLPREARLDYLLREIEFVSRLAFEPHRNWFLDQLTMPASGTDDEQQAVGETESHTEDDSWMVNAARSISYLTSIPWFTSLWCLQEAFLKPSAIFLDRQGNAVTKEVEVVGDADQPYMLSDVLASCKQLHQLFAAVRNPLSRRKDERDLTVLKGGLVSVIERSGLEALADRDRLTLYSCARLRHAQDETDRVKGIMQVWGFQLGDSAPGDPDGRTGTLAELENELGVALLRDYPIESQIQVHLSTVAGRQSWRISDRSSTPAHTLSLTISGHIAGTVDRQTSQLGLRRANDILYAHFGGRVCSFEVLRQAWAYVAEHDYVGVKKAPQHHSSPVRISLDQNVVLNSVTLQASHSLQNVPENRQLELACSISNKIRDLGRDLNVLLLGIVSQQSSYSEGQRCKGIGIIVMNAPDDTVGQWQKRLGICIWDVYSVDGPEAAEYRSALDLLAGNSVEWQLGECIFG</sequence>
<feature type="domain" description="Heterokaryon incompatibility" evidence="2">
    <location>
        <begin position="192"/>
        <end position="388"/>
    </location>
</feature>
<feature type="compositionally biased region" description="Polar residues" evidence="1">
    <location>
        <begin position="64"/>
        <end position="73"/>
    </location>
</feature>
<evidence type="ECO:0000313" key="3">
    <source>
        <dbReference type="EMBL" id="KAK3054153.1"/>
    </source>
</evidence>
<dbReference type="PANTHER" id="PTHR24148">
    <property type="entry name" value="ANKYRIN REPEAT DOMAIN-CONTAINING PROTEIN 39 HOMOLOG-RELATED"/>
    <property type="match status" value="1"/>
</dbReference>
<reference evidence="3" key="1">
    <citation type="submission" date="2023-04" db="EMBL/GenBank/DDBJ databases">
        <title>Black Yeasts Isolated from many extreme environments.</title>
        <authorList>
            <person name="Coleine C."/>
            <person name="Stajich J.E."/>
            <person name="Selbmann L."/>
        </authorList>
    </citation>
    <scope>NUCLEOTIDE SEQUENCE</scope>
    <source>
        <strain evidence="3">CCFEE 5312</strain>
    </source>
</reference>
<evidence type="ECO:0000313" key="4">
    <source>
        <dbReference type="Proteomes" id="UP001271007"/>
    </source>
</evidence>
<evidence type="ECO:0000259" key="2">
    <source>
        <dbReference type="Pfam" id="PF06985"/>
    </source>
</evidence>